<evidence type="ECO:0000259" key="4">
    <source>
        <dbReference type="SMART" id="SM00198"/>
    </source>
</evidence>
<dbReference type="InterPro" id="IPR014044">
    <property type="entry name" value="CAP_dom"/>
</dbReference>
<dbReference type="AlphaFoldDB" id="A0A9X9LR63"/>
<reference evidence="5 6" key="1">
    <citation type="submission" date="2018-10" db="EMBL/GenBank/DDBJ databases">
        <authorList>
            <person name="Ekblom R."/>
            <person name="Jareborg N."/>
        </authorList>
    </citation>
    <scope>NUCLEOTIDE SEQUENCE [LARGE SCALE GENOMIC DNA]</scope>
    <source>
        <tissue evidence="5">Muscle</tissue>
    </source>
</reference>
<organism evidence="5 6">
    <name type="scientific">Gulo gulo</name>
    <name type="common">Wolverine</name>
    <name type="synonym">Gluton</name>
    <dbReference type="NCBI Taxonomy" id="48420"/>
    <lineage>
        <taxon>Eukaryota</taxon>
        <taxon>Metazoa</taxon>
        <taxon>Chordata</taxon>
        <taxon>Craniata</taxon>
        <taxon>Vertebrata</taxon>
        <taxon>Euteleostomi</taxon>
        <taxon>Mammalia</taxon>
        <taxon>Eutheria</taxon>
        <taxon>Laurasiatheria</taxon>
        <taxon>Carnivora</taxon>
        <taxon>Caniformia</taxon>
        <taxon>Musteloidea</taxon>
        <taxon>Mustelidae</taxon>
        <taxon>Guloninae</taxon>
        <taxon>Gulo</taxon>
    </lineage>
</organism>
<feature type="region of interest" description="Disordered" evidence="1">
    <location>
        <begin position="290"/>
        <end position="359"/>
    </location>
</feature>
<dbReference type="Proteomes" id="UP000269945">
    <property type="component" value="Unassembled WGS sequence"/>
</dbReference>
<feature type="signal peptide" evidence="3">
    <location>
        <begin position="1"/>
        <end position="38"/>
    </location>
</feature>
<protein>
    <recommendedName>
        <fullName evidence="4">SCP domain-containing protein</fullName>
    </recommendedName>
</protein>
<dbReference type="Gene3D" id="3.40.33.10">
    <property type="entry name" value="CAP"/>
    <property type="match status" value="1"/>
</dbReference>
<dbReference type="PRINTS" id="PR00837">
    <property type="entry name" value="V5TPXLIKE"/>
</dbReference>
<gene>
    <name evidence="5" type="ORF">BN2614_LOCUS2</name>
</gene>
<feature type="compositionally biased region" description="Acidic residues" evidence="1">
    <location>
        <begin position="290"/>
        <end position="306"/>
    </location>
</feature>
<keyword evidence="6" id="KW-1185">Reference proteome</keyword>
<dbReference type="InterPro" id="IPR035940">
    <property type="entry name" value="CAP_sf"/>
</dbReference>
<keyword evidence="3" id="KW-0732">Signal</keyword>
<proteinExistence type="predicted"/>
<evidence type="ECO:0000256" key="1">
    <source>
        <dbReference type="SAM" id="MobiDB-lite"/>
    </source>
</evidence>
<keyword evidence="2" id="KW-0812">Transmembrane</keyword>
<name>A0A9X9LR63_GULGU</name>
<feature type="transmembrane region" description="Helical" evidence="2">
    <location>
        <begin position="249"/>
        <end position="269"/>
    </location>
</feature>
<evidence type="ECO:0000313" key="5">
    <source>
        <dbReference type="EMBL" id="VCW82713.1"/>
    </source>
</evidence>
<dbReference type="InterPro" id="IPR001283">
    <property type="entry name" value="CRISP-related"/>
</dbReference>
<keyword evidence="2" id="KW-0472">Membrane</keyword>
<feature type="compositionally biased region" description="Acidic residues" evidence="1">
    <location>
        <begin position="313"/>
        <end position="347"/>
    </location>
</feature>
<evidence type="ECO:0000256" key="2">
    <source>
        <dbReference type="SAM" id="Phobius"/>
    </source>
</evidence>
<evidence type="ECO:0000256" key="3">
    <source>
        <dbReference type="SAM" id="SignalP"/>
    </source>
</evidence>
<dbReference type="SMART" id="SM00198">
    <property type="entry name" value="SCP"/>
    <property type="match status" value="1"/>
</dbReference>
<comment type="caution">
    <text evidence="5">The sequence shown here is derived from an EMBL/GenBank/DDBJ whole genome shotgun (WGS) entry which is preliminary data.</text>
</comment>
<dbReference type="EMBL" id="CYRY02012664">
    <property type="protein sequence ID" value="VCW82713.1"/>
    <property type="molecule type" value="Genomic_DNA"/>
</dbReference>
<dbReference type="PANTHER" id="PTHR10334">
    <property type="entry name" value="CYSTEINE-RICH SECRETORY PROTEIN-RELATED"/>
    <property type="match status" value="1"/>
</dbReference>
<sequence>MEEAPRSFAREWCAQSLPLMRGGVLRLWLLLLDFGLNATLPHEEDVHFINEYVNLHNELRGNVLPRGSNLRFMTWDVALSRTARAWGKKCVLEHNNHLEELNMAHPIFNGIGENIWVGPENEFTASIAIRSWYEERKMYNFENDSCSSDCSNYKQLVWDTSYKVGCAATSCTRVGHIRYAVIFICNYAPGGSLSRRPYRPGIICAQCSRYDRCTDFLCSNADRDQSVYYRFWYPRWEVPRPIVCDPLCLFIFFLRMLCFSICIVVVLIIQSRFPNILLEEEMMLASDLTEVEPEQLQEKEEEMEEEDRGKVEEEVEEEEEYKEKEEEEEGDKEEEAGREGEEEEEVEKEAVEHEDLPPP</sequence>
<dbReference type="Pfam" id="PF00188">
    <property type="entry name" value="CAP"/>
    <property type="match status" value="1"/>
</dbReference>
<feature type="domain" description="SCP" evidence="4">
    <location>
        <begin position="47"/>
        <end position="195"/>
    </location>
</feature>
<dbReference type="SUPFAM" id="SSF55797">
    <property type="entry name" value="PR-1-like"/>
    <property type="match status" value="1"/>
</dbReference>
<accession>A0A9X9LR63</accession>
<dbReference type="FunFam" id="3.40.33.10:FF:000017">
    <property type="entry name" value="GLIPR1 like 2"/>
    <property type="match status" value="1"/>
</dbReference>
<keyword evidence="2" id="KW-1133">Transmembrane helix</keyword>
<feature type="chain" id="PRO_5040844044" description="SCP domain-containing protein" evidence="3">
    <location>
        <begin position="39"/>
        <end position="359"/>
    </location>
</feature>
<feature type="compositionally biased region" description="Basic and acidic residues" evidence="1">
    <location>
        <begin position="348"/>
        <end position="359"/>
    </location>
</feature>
<evidence type="ECO:0000313" key="6">
    <source>
        <dbReference type="Proteomes" id="UP000269945"/>
    </source>
</evidence>